<name>A0A9P6MHE9_9FUNG</name>
<comment type="caution">
    <text evidence="1">The sequence shown here is derived from an EMBL/GenBank/DDBJ whole genome shotgun (WGS) entry which is preliminary data.</text>
</comment>
<dbReference type="AlphaFoldDB" id="A0A9P6MHE9"/>
<evidence type="ECO:0000313" key="1">
    <source>
        <dbReference type="EMBL" id="KAG0000641.1"/>
    </source>
</evidence>
<keyword evidence="2" id="KW-1185">Reference proteome</keyword>
<sequence length="97" mass="11273">MLITSQNNPSRYDASEHFRIYTAPKDRPPRLLEPRHQDSSCKRYVDVQRRRQEAIVDLEDLWKRADRILDVAGGIGNCTGRYRGCFEDDPPSISSKH</sequence>
<dbReference type="Proteomes" id="UP000749646">
    <property type="component" value="Unassembled WGS sequence"/>
</dbReference>
<dbReference type="EMBL" id="JAAAHW010000609">
    <property type="protein sequence ID" value="KAG0000641.1"/>
    <property type="molecule type" value="Genomic_DNA"/>
</dbReference>
<organism evidence="1 2">
    <name type="scientific">Modicella reniformis</name>
    <dbReference type="NCBI Taxonomy" id="1440133"/>
    <lineage>
        <taxon>Eukaryota</taxon>
        <taxon>Fungi</taxon>
        <taxon>Fungi incertae sedis</taxon>
        <taxon>Mucoromycota</taxon>
        <taxon>Mortierellomycotina</taxon>
        <taxon>Mortierellomycetes</taxon>
        <taxon>Mortierellales</taxon>
        <taxon>Mortierellaceae</taxon>
        <taxon>Modicella</taxon>
    </lineage>
</organism>
<reference evidence="1" key="1">
    <citation type="journal article" date="2020" name="Fungal Divers.">
        <title>Resolving the Mortierellaceae phylogeny through synthesis of multi-gene phylogenetics and phylogenomics.</title>
        <authorList>
            <person name="Vandepol N."/>
            <person name="Liber J."/>
            <person name="Desiro A."/>
            <person name="Na H."/>
            <person name="Kennedy M."/>
            <person name="Barry K."/>
            <person name="Grigoriev I.V."/>
            <person name="Miller A.N."/>
            <person name="O'Donnell K."/>
            <person name="Stajich J.E."/>
            <person name="Bonito G."/>
        </authorList>
    </citation>
    <scope>NUCLEOTIDE SEQUENCE</scope>
    <source>
        <strain evidence="1">MES-2147</strain>
    </source>
</reference>
<gene>
    <name evidence="1" type="ORF">BGZ65_004197</name>
</gene>
<evidence type="ECO:0000313" key="2">
    <source>
        <dbReference type="Proteomes" id="UP000749646"/>
    </source>
</evidence>
<accession>A0A9P6MHE9</accession>
<protein>
    <submittedName>
        <fullName evidence="1">Uncharacterized protein</fullName>
    </submittedName>
</protein>
<proteinExistence type="predicted"/>